<dbReference type="Proteomes" id="UP000029981">
    <property type="component" value="Chromosome 1"/>
</dbReference>
<evidence type="ECO:0008006" key="3">
    <source>
        <dbReference type="Google" id="ProtNLM"/>
    </source>
</evidence>
<name>A0A0A0LPS4_CUCSA</name>
<dbReference type="EMBL" id="CM002922">
    <property type="protein sequence ID" value="KGN63900.1"/>
    <property type="molecule type" value="Genomic_DNA"/>
</dbReference>
<dbReference type="PANTHER" id="PTHR11764">
    <property type="entry name" value="TERPENE CYCLASE/MUTASE FAMILY MEMBER"/>
    <property type="match status" value="1"/>
</dbReference>
<dbReference type="InterPro" id="IPR008930">
    <property type="entry name" value="Terpenoid_cyclase/PrenylTrfase"/>
</dbReference>
<dbReference type="SUPFAM" id="SSF48239">
    <property type="entry name" value="Terpenoid cyclases/Protein prenyltransferases"/>
    <property type="match status" value="1"/>
</dbReference>
<dbReference type="Gene3D" id="1.50.10.20">
    <property type="match status" value="1"/>
</dbReference>
<dbReference type="STRING" id="3659.A0A0A0LPS4"/>
<dbReference type="Gramene" id="KGN63900">
    <property type="protein sequence ID" value="KGN63900"/>
    <property type="gene ID" value="Csa_1G025820"/>
</dbReference>
<dbReference type="GO" id="GO:0016104">
    <property type="term" value="P:triterpenoid biosynthetic process"/>
    <property type="evidence" value="ECO:0007669"/>
    <property type="project" value="InterPro"/>
</dbReference>
<organism evidence="1 2">
    <name type="scientific">Cucumis sativus</name>
    <name type="common">Cucumber</name>
    <dbReference type="NCBI Taxonomy" id="3659"/>
    <lineage>
        <taxon>Eukaryota</taxon>
        <taxon>Viridiplantae</taxon>
        <taxon>Streptophyta</taxon>
        <taxon>Embryophyta</taxon>
        <taxon>Tracheophyta</taxon>
        <taxon>Spermatophyta</taxon>
        <taxon>Magnoliopsida</taxon>
        <taxon>eudicotyledons</taxon>
        <taxon>Gunneridae</taxon>
        <taxon>Pentapetalae</taxon>
        <taxon>rosids</taxon>
        <taxon>fabids</taxon>
        <taxon>Cucurbitales</taxon>
        <taxon>Cucurbitaceae</taxon>
        <taxon>Benincaseae</taxon>
        <taxon>Cucumis</taxon>
    </lineage>
</organism>
<dbReference type="GO" id="GO:0031559">
    <property type="term" value="F:oxidosqualene cyclase activity"/>
    <property type="evidence" value="ECO:0007669"/>
    <property type="project" value="UniProtKB-ARBA"/>
</dbReference>
<sequence>MYVYIFSKNKVYTDLKDGKSHIVNTSWVLLALIQTDQAQRDPSPLHRAAMVLINSQMDDGDFPQQVFSLFLSIVSWRYIY</sequence>
<reference evidence="1 2" key="1">
    <citation type="journal article" date="2009" name="Nat. Genet.">
        <title>The genome of the cucumber, Cucumis sativus L.</title>
        <authorList>
            <person name="Huang S."/>
            <person name="Li R."/>
            <person name="Zhang Z."/>
            <person name="Li L."/>
            <person name="Gu X."/>
            <person name="Fan W."/>
            <person name="Lucas W.J."/>
            <person name="Wang X."/>
            <person name="Xie B."/>
            <person name="Ni P."/>
            <person name="Ren Y."/>
            <person name="Zhu H."/>
            <person name="Li J."/>
            <person name="Lin K."/>
            <person name="Jin W."/>
            <person name="Fei Z."/>
            <person name="Li G."/>
            <person name="Staub J."/>
            <person name="Kilian A."/>
            <person name="van der Vossen E.A."/>
            <person name="Wu Y."/>
            <person name="Guo J."/>
            <person name="He J."/>
            <person name="Jia Z."/>
            <person name="Ren Y."/>
            <person name="Tian G."/>
            <person name="Lu Y."/>
            <person name="Ruan J."/>
            <person name="Qian W."/>
            <person name="Wang M."/>
            <person name="Huang Q."/>
            <person name="Li B."/>
            <person name="Xuan Z."/>
            <person name="Cao J."/>
            <person name="Asan"/>
            <person name="Wu Z."/>
            <person name="Zhang J."/>
            <person name="Cai Q."/>
            <person name="Bai Y."/>
            <person name="Zhao B."/>
            <person name="Han Y."/>
            <person name="Li Y."/>
            <person name="Li X."/>
            <person name="Wang S."/>
            <person name="Shi Q."/>
            <person name="Liu S."/>
            <person name="Cho W.K."/>
            <person name="Kim J.Y."/>
            <person name="Xu Y."/>
            <person name="Heller-Uszynska K."/>
            <person name="Miao H."/>
            <person name="Cheng Z."/>
            <person name="Zhang S."/>
            <person name="Wu J."/>
            <person name="Yang Y."/>
            <person name="Kang H."/>
            <person name="Li M."/>
            <person name="Liang H."/>
            <person name="Ren X."/>
            <person name="Shi Z."/>
            <person name="Wen M."/>
            <person name="Jian M."/>
            <person name="Yang H."/>
            <person name="Zhang G."/>
            <person name="Yang Z."/>
            <person name="Chen R."/>
            <person name="Liu S."/>
            <person name="Li J."/>
            <person name="Ma L."/>
            <person name="Liu H."/>
            <person name="Zhou Y."/>
            <person name="Zhao J."/>
            <person name="Fang X."/>
            <person name="Li G."/>
            <person name="Fang L."/>
            <person name="Li Y."/>
            <person name="Liu D."/>
            <person name="Zheng H."/>
            <person name="Zhang Y."/>
            <person name="Qin N."/>
            <person name="Li Z."/>
            <person name="Yang G."/>
            <person name="Yang S."/>
            <person name="Bolund L."/>
            <person name="Kristiansen K."/>
            <person name="Zheng H."/>
            <person name="Li S."/>
            <person name="Zhang X."/>
            <person name="Yang H."/>
            <person name="Wang J."/>
            <person name="Sun R."/>
            <person name="Zhang B."/>
            <person name="Jiang S."/>
            <person name="Wang J."/>
            <person name="Du Y."/>
            <person name="Li S."/>
        </authorList>
    </citation>
    <scope>NUCLEOTIDE SEQUENCE [LARGE SCALE GENOMIC DNA]</scope>
    <source>
        <strain evidence="2">cv. 9930</strain>
    </source>
</reference>
<evidence type="ECO:0000313" key="1">
    <source>
        <dbReference type="EMBL" id="KGN63900.1"/>
    </source>
</evidence>
<reference evidence="1 2" key="3">
    <citation type="journal article" date="2010" name="BMC Genomics">
        <title>Transcriptome sequencing and comparative analysis of cucumber flowers with different sex types.</title>
        <authorList>
            <person name="Guo S."/>
            <person name="Zheng Y."/>
            <person name="Joung J.G."/>
            <person name="Liu S."/>
            <person name="Zhang Z."/>
            <person name="Crasta O.R."/>
            <person name="Sobral B.W."/>
            <person name="Xu Y."/>
            <person name="Huang S."/>
            <person name="Fei Z."/>
        </authorList>
    </citation>
    <scope>NUCLEOTIDE SEQUENCE [LARGE SCALE GENOMIC DNA]</scope>
    <source>
        <strain evidence="2">cv. 9930</strain>
    </source>
</reference>
<dbReference type="InterPro" id="IPR018333">
    <property type="entry name" value="Squalene_cyclase"/>
</dbReference>
<dbReference type="AlphaFoldDB" id="A0A0A0LPS4"/>
<keyword evidence="2" id="KW-1185">Reference proteome</keyword>
<evidence type="ECO:0000313" key="2">
    <source>
        <dbReference type="Proteomes" id="UP000029981"/>
    </source>
</evidence>
<reference evidence="1 2" key="4">
    <citation type="journal article" date="2011" name="BMC Genomics">
        <title>RNA-Seq improves annotation of protein-coding genes in the cucumber genome.</title>
        <authorList>
            <person name="Li Z."/>
            <person name="Zhang Z."/>
            <person name="Yan P."/>
            <person name="Huang S."/>
            <person name="Fei Z."/>
            <person name="Lin K."/>
        </authorList>
    </citation>
    <scope>NUCLEOTIDE SEQUENCE [LARGE SCALE GENOMIC DNA]</scope>
    <source>
        <strain evidence="2">cv. 9930</strain>
    </source>
</reference>
<reference evidence="1 2" key="2">
    <citation type="journal article" date="2009" name="PLoS ONE">
        <title>An integrated genetic and cytogenetic map of the cucumber genome.</title>
        <authorList>
            <person name="Ren Y."/>
            <person name="Zhang Z."/>
            <person name="Liu J."/>
            <person name="Staub J.E."/>
            <person name="Han Y."/>
            <person name="Cheng Z."/>
            <person name="Li X."/>
            <person name="Lu J."/>
            <person name="Miao H."/>
            <person name="Kang H."/>
            <person name="Xie B."/>
            <person name="Gu X."/>
            <person name="Wang X."/>
            <person name="Du Y."/>
            <person name="Jin W."/>
            <person name="Huang S."/>
        </authorList>
    </citation>
    <scope>NUCLEOTIDE SEQUENCE [LARGE SCALE GENOMIC DNA]</scope>
    <source>
        <strain evidence="2">cv. 9930</strain>
    </source>
</reference>
<dbReference type="GO" id="GO:0005811">
    <property type="term" value="C:lipid droplet"/>
    <property type="evidence" value="ECO:0007669"/>
    <property type="project" value="InterPro"/>
</dbReference>
<gene>
    <name evidence="1" type="ORF">Csa_1G025820</name>
</gene>
<accession>A0A0A0LPS4</accession>
<dbReference type="PANTHER" id="PTHR11764:SF44">
    <property type="entry name" value="LANOSTEROL SYNTHASE"/>
    <property type="match status" value="1"/>
</dbReference>
<protein>
    <recommendedName>
        <fullName evidence="3">Squalene cyclase C-terminal domain-containing protein</fullName>
    </recommendedName>
</protein>
<proteinExistence type="predicted"/>